<feature type="chain" id="PRO_5043120853" evidence="1">
    <location>
        <begin position="18"/>
        <end position="97"/>
    </location>
</feature>
<reference evidence="2 3" key="2">
    <citation type="submission" date="2018-11" db="EMBL/GenBank/DDBJ databases">
        <authorList>
            <consortium name="Pathogen Informatics"/>
        </authorList>
    </citation>
    <scope>NUCLEOTIDE SEQUENCE [LARGE SCALE GENOMIC DNA]</scope>
</reference>
<proteinExistence type="predicted"/>
<feature type="signal peptide" evidence="1">
    <location>
        <begin position="1"/>
        <end position="17"/>
    </location>
</feature>
<keyword evidence="3" id="KW-1185">Reference proteome</keyword>
<dbReference type="EMBL" id="UYRR01011391">
    <property type="protein sequence ID" value="VDK25904.1"/>
    <property type="molecule type" value="Genomic_DNA"/>
</dbReference>
<evidence type="ECO:0000313" key="3">
    <source>
        <dbReference type="Proteomes" id="UP000267096"/>
    </source>
</evidence>
<dbReference type="WBParaSite" id="ASIM_0000588301-mRNA-1">
    <property type="protein sequence ID" value="ASIM_0000588301-mRNA-1"/>
    <property type="gene ID" value="ASIM_0000588301"/>
</dbReference>
<keyword evidence="1" id="KW-0732">Signal</keyword>
<dbReference type="Proteomes" id="UP000267096">
    <property type="component" value="Unassembled WGS sequence"/>
</dbReference>
<evidence type="ECO:0000256" key="1">
    <source>
        <dbReference type="SAM" id="SignalP"/>
    </source>
</evidence>
<organism evidence="4">
    <name type="scientific">Anisakis simplex</name>
    <name type="common">Herring worm</name>
    <dbReference type="NCBI Taxonomy" id="6269"/>
    <lineage>
        <taxon>Eukaryota</taxon>
        <taxon>Metazoa</taxon>
        <taxon>Ecdysozoa</taxon>
        <taxon>Nematoda</taxon>
        <taxon>Chromadorea</taxon>
        <taxon>Rhabditida</taxon>
        <taxon>Spirurina</taxon>
        <taxon>Ascaridomorpha</taxon>
        <taxon>Ascaridoidea</taxon>
        <taxon>Anisakidae</taxon>
        <taxon>Anisakis</taxon>
        <taxon>Anisakis simplex complex</taxon>
    </lineage>
</organism>
<reference evidence="4" key="1">
    <citation type="submission" date="2017-02" db="UniProtKB">
        <authorList>
            <consortium name="WormBaseParasite"/>
        </authorList>
    </citation>
    <scope>IDENTIFICATION</scope>
</reference>
<dbReference type="OrthoDB" id="5914298at2759"/>
<protein>
    <submittedName>
        <fullName evidence="4">MSP domain-containing protein</fullName>
    </submittedName>
</protein>
<gene>
    <name evidence="2" type="ORF">ASIM_LOCUS5677</name>
</gene>
<name>A0A0M3JE41_ANISI</name>
<dbReference type="PANTHER" id="PTHR35573:SF3">
    <property type="entry name" value="ML DOMAIN-CONTAINING PROTEIN"/>
    <property type="match status" value="1"/>
</dbReference>
<evidence type="ECO:0000313" key="4">
    <source>
        <dbReference type="WBParaSite" id="ASIM_0000588301-mRNA-1"/>
    </source>
</evidence>
<dbReference type="PANTHER" id="PTHR35573">
    <property type="entry name" value="PROTEIN CBG22129"/>
    <property type="match status" value="1"/>
</dbReference>
<accession>A0A0M3JE41</accession>
<evidence type="ECO:0000313" key="2">
    <source>
        <dbReference type="EMBL" id="VDK25904.1"/>
    </source>
</evidence>
<dbReference type="AlphaFoldDB" id="A0A0M3JE41"/>
<sequence length="97" mass="10588">MLHYGLVFLALLSVSLAQPAIPVEPMILAKSCPYPNGTATATHTFNCDASHKIIVKSIKTLNSNGQPMYPIDMKKPIVLALEAQNEGDVVRDYVHIL</sequence>